<evidence type="ECO:0000313" key="2">
    <source>
        <dbReference type="Proteomes" id="UP000008063"/>
    </source>
</evidence>
<reference evidence="2" key="1">
    <citation type="journal article" date="2011" name="Science">
        <title>The plant cell wall-decomposing machinery underlies the functional diversity of forest fungi.</title>
        <authorList>
            <person name="Eastwood D.C."/>
            <person name="Floudas D."/>
            <person name="Binder M."/>
            <person name="Majcherczyk A."/>
            <person name="Schneider P."/>
            <person name="Aerts A."/>
            <person name="Asiegbu F.O."/>
            <person name="Baker S.E."/>
            <person name="Barry K."/>
            <person name="Bendiksby M."/>
            <person name="Blumentritt M."/>
            <person name="Coutinho P.M."/>
            <person name="Cullen D."/>
            <person name="de Vries R.P."/>
            <person name="Gathman A."/>
            <person name="Goodell B."/>
            <person name="Henrissat B."/>
            <person name="Ihrmark K."/>
            <person name="Kauserud H."/>
            <person name="Kohler A."/>
            <person name="LaButti K."/>
            <person name="Lapidus A."/>
            <person name="Lavin J.L."/>
            <person name="Lee Y.-H."/>
            <person name="Lindquist E."/>
            <person name="Lilly W."/>
            <person name="Lucas S."/>
            <person name="Morin E."/>
            <person name="Murat C."/>
            <person name="Oguiza J.A."/>
            <person name="Park J."/>
            <person name="Pisabarro A.G."/>
            <person name="Riley R."/>
            <person name="Rosling A."/>
            <person name="Salamov A."/>
            <person name="Schmidt O."/>
            <person name="Schmutz J."/>
            <person name="Skrede I."/>
            <person name="Stenlid J."/>
            <person name="Wiebenga A."/>
            <person name="Xie X."/>
            <person name="Kuees U."/>
            <person name="Hibbett D.S."/>
            <person name="Hoffmeister D."/>
            <person name="Hoegberg N."/>
            <person name="Martin F."/>
            <person name="Grigoriev I.V."/>
            <person name="Watkinson S.C."/>
        </authorList>
    </citation>
    <scope>NUCLEOTIDE SEQUENCE [LARGE SCALE GENOMIC DNA]</scope>
    <source>
        <strain evidence="2">strain S7.3</strain>
    </source>
</reference>
<gene>
    <name evidence="1" type="ORF">SERLA73DRAFT_173623</name>
</gene>
<keyword evidence="2" id="KW-1185">Reference proteome</keyword>
<sequence>MPSTNQVATGCGYYGYRLILVRQWPSFDSLGRDLESSSHPWPSTDPVHELGNMILRDALKS</sequence>
<dbReference type="EMBL" id="GL945474">
    <property type="protein sequence ID" value="EGO04187.1"/>
    <property type="molecule type" value="Genomic_DNA"/>
</dbReference>
<name>F8PF81_SERL3</name>
<dbReference type="AlphaFoldDB" id="F8PF81"/>
<dbReference type="HOGENOM" id="CLU_2924106_0_0_1"/>
<evidence type="ECO:0000313" key="1">
    <source>
        <dbReference type="EMBL" id="EGO04187.1"/>
    </source>
</evidence>
<accession>F8PF81</accession>
<proteinExistence type="predicted"/>
<organism evidence="2">
    <name type="scientific">Serpula lacrymans var. lacrymans (strain S7.3)</name>
    <name type="common">Dry rot fungus</name>
    <dbReference type="NCBI Taxonomy" id="936435"/>
    <lineage>
        <taxon>Eukaryota</taxon>
        <taxon>Fungi</taxon>
        <taxon>Dikarya</taxon>
        <taxon>Basidiomycota</taxon>
        <taxon>Agaricomycotina</taxon>
        <taxon>Agaricomycetes</taxon>
        <taxon>Agaricomycetidae</taxon>
        <taxon>Boletales</taxon>
        <taxon>Coniophorineae</taxon>
        <taxon>Serpulaceae</taxon>
        <taxon>Serpula</taxon>
    </lineage>
</organism>
<dbReference type="InParanoid" id="F8PF81"/>
<dbReference type="Proteomes" id="UP000008063">
    <property type="component" value="Unassembled WGS sequence"/>
</dbReference>
<protein>
    <submittedName>
        <fullName evidence="1">Uncharacterized protein</fullName>
    </submittedName>
</protein>